<comment type="caution">
    <text evidence="1">The sequence shown here is derived from an EMBL/GenBank/DDBJ whole genome shotgun (WGS) entry which is preliminary data.</text>
</comment>
<sequence length="108" mass="12215">MKKNAYQIICPWILLFCFIAGQYMVYAHQHNIIKNSSSLHDLKSSTQQTVKEKCQLCDIMHHSNMDVVTHSGYTITLITSDHTFKSPEYEFTSIALILAAGRAPPLVS</sequence>
<gene>
    <name evidence="1" type="ORF">I5M19_12755</name>
</gene>
<dbReference type="EMBL" id="JAEHFW010000002">
    <property type="protein sequence ID" value="MBK0380186.1"/>
    <property type="molecule type" value="Genomic_DNA"/>
</dbReference>
<evidence type="ECO:0000313" key="2">
    <source>
        <dbReference type="Proteomes" id="UP000613193"/>
    </source>
</evidence>
<accession>A0A934PW57</accession>
<protein>
    <submittedName>
        <fullName evidence="1">Uncharacterized protein</fullName>
    </submittedName>
</protein>
<dbReference type="RefSeq" id="WP_200066715.1">
    <property type="nucleotide sequence ID" value="NZ_JAEHFW010000002.1"/>
</dbReference>
<keyword evidence="2" id="KW-1185">Reference proteome</keyword>
<evidence type="ECO:0000313" key="1">
    <source>
        <dbReference type="EMBL" id="MBK0380186.1"/>
    </source>
</evidence>
<reference evidence="1" key="1">
    <citation type="submission" date="2020-12" db="EMBL/GenBank/DDBJ databases">
        <title>Bacterial novel species Mucilaginibacter sp. SD-g isolated from soil.</title>
        <authorList>
            <person name="Jung H.-Y."/>
        </authorList>
    </citation>
    <scope>NUCLEOTIDE SEQUENCE</scope>
    <source>
        <strain evidence="1">SD-g</strain>
    </source>
</reference>
<proteinExistence type="predicted"/>
<name>A0A934PW57_9SPHI</name>
<organism evidence="1 2">
    <name type="scientific">Mucilaginibacter segetis</name>
    <dbReference type="NCBI Taxonomy" id="2793071"/>
    <lineage>
        <taxon>Bacteria</taxon>
        <taxon>Pseudomonadati</taxon>
        <taxon>Bacteroidota</taxon>
        <taxon>Sphingobacteriia</taxon>
        <taxon>Sphingobacteriales</taxon>
        <taxon>Sphingobacteriaceae</taxon>
        <taxon>Mucilaginibacter</taxon>
    </lineage>
</organism>
<dbReference type="Proteomes" id="UP000613193">
    <property type="component" value="Unassembled WGS sequence"/>
</dbReference>
<dbReference type="AlphaFoldDB" id="A0A934PW57"/>